<feature type="transmembrane region" description="Helical" evidence="1">
    <location>
        <begin position="55"/>
        <end position="77"/>
    </location>
</feature>
<organism evidence="2">
    <name type="scientific">marine sediment metagenome</name>
    <dbReference type="NCBI Taxonomy" id="412755"/>
    <lineage>
        <taxon>unclassified sequences</taxon>
        <taxon>metagenomes</taxon>
        <taxon>ecological metagenomes</taxon>
    </lineage>
</organism>
<sequence length="223" mass="25590">MAVDVYQIIILATLFIIYGIFLMFDLFGRNENYGYLAYVVAVIPINYLWSMGPDYVIAAYFILFILWDITLLRDTFGVYFKKNKEINEIFLYLVLGILIQIIISAILPEGDSALQVNTEQLWFFWLPNIHSAVFEGESLILGFKLAASLMVLLIVLPLILDIKDEEIPLPMFIIIIAIFILPFLYISYIWLPGPETLGVLTFLFSVILFVILLIITRSGKETK</sequence>
<evidence type="ECO:0000313" key="2">
    <source>
        <dbReference type="EMBL" id="GAG71217.1"/>
    </source>
</evidence>
<reference evidence="2" key="1">
    <citation type="journal article" date="2014" name="Front. Microbiol.">
        <title>High frequency of phylogenetically diverse reductive dehalogenase-homologous genes in deep subseafloor sedimentary metagenomes.</title>
        <authorList>
            <person name="Kawai M."/>
            <person name="Futagami T."/>
            <person name="Toyoda A."/>
            <person name="Takaki Y."/>
            <person name="Nishi S."/>
            <person name="Hori S."/>
            <person name="Arai W."/>
            <person name="Tsubouchi T."/>
            <person name="Morono Y."/>
            <person name="Uchiyama I."/>
            <person name="Ito T."/>
            <person name="Fujiyama A."/>
            <person name="Inagaki F."/>
            <person name="Takami H."/>
        </authorList>
    </citation>
    <scope>NUCLEOTIDE SEQUENCE</scope>
    <source>
        <strain evidence="2">Expedition CK06-06</strain>
    </source>
</reference>
<feature type="transmembrane region" description="Helical" evidence="1">
    <location>
        <begin position="89"/>
        <end position="107"/>
    </location>
</feature>
<protein>
    <submittedName>
        <fullName evidence="2">Uncharacterized protein</fullName>
    </submittedName>
</protein>
<evidence type="ECO:0000256" key="1">
    <source>
        <dbReference type="SAM" id="Phobius"/>
    </source>
</evidence>
<accession>X1AP97</accession>
<keyword evidence="1" id="KW-0472">Membrane</keyword>
<feature type="transmembrane region" description="Helical" evidence="1">
    <location>
        <begin position="33"/>
        <end position="49"/>
    </location>
</feature>
<comment type="caution">
    <text evidence="2">The sequence shown here is derived from an EMBL/GenBank/DDBJ whole genome shotgun (WGS) entry which is preliminary data.</text>
</comment>
<feature type="transmembrane region" description="Helical" evidence="1">
    <location>
        <begin position="139"/>
        <end position="160"/>
    </location>
</feature>
<feature type="transmembrane region" description="Helical" evidence="1">
    <location>
        <begin position="172"/>
        <end position="191"/>
    </location>
</feature>
<gene>
    <name evidence="2" type="ORF">S01H4_18647</name>
</gene>
<name>X1AP97_9ZZZZ</name>
<feature type="transmembrane region" description="Helical" evidence="1">
    <location>
        <begin position="6"/>
        <end position="26"/>
    </location>
</feature>
<keyword evidence="1" id="KW-1133">Transmembrane helix</keyword>
<feature type="transmembrane region" description="Helical" evidence="1">
    <location>
        <begin position="197"/>
        <end position="215"/>
    </location>
</feature>
<keyword evidence="1" id="KW-0812">Transmembrane</keyword>
<dbReference type="AlphaFoldDB" id="X1AP97"/>
<dbReference type="EMBL" id="BART01008270">
    <property type="protein sequence ID" value="GAG71217.1"/>
    <property type="molecule type" value="Genomic_DNA"/>
</dbReference>
<proteinExistence type="predicted"/>